<dbReference type="EMBL" id="JYDO01000309">
    <property type="protein sequence ID" value="KRZ65682.1"/>
    <property type="molecule type" value="Genomic_DNA"/>
</dbReference>
<comment type="caution">
    <text evidence="2">The sequence shown here is derived from an EMBL/GenBank/DDBJ whole genome shotgun (WGS) entry which is preliminary data.</text>
</comment>
<dbReference type="Proteomes" id="UP000054843">
    <property type="component" value="Unassembled WGS sequence"/>
</dbReference>
<dbReference type="AlphaFoldDB" id="A0A0V1M2W8"/>
<keyword evidence="3" id="KW-1185">Reference proteome</keyword>
<evidence type="ECO:0000313" key="3">
    <source>
        <dbReference type="Proteomes" id="UP000054843"/>
    </source>
</evidence>
<evidence type="ECO:0000256" key="1">
    <source>
        <dbReference type="SAM" id="MobiDB-lite"/>
    </source>
</evidence>
<organism evidence="2 3">
    <name type="scientific">Trichinella papuae</name>
    <dbReference type="NCBI Taxonomy" id="268474"/>
    <lineage>
        <taxon>Eukaryota</taxon>
        <taxon>Metazoa</taxon>
        <taxon>Ecdysozoa</taxon>
        <taxon>Nematoda</taxon>
        <taxon>Enoplea</taxon>
        <taxon>Dorylaimia</taxon>
        <taxon>Trichinellida</taxon>
        <taxon>Trichinellidae</taxon>
        <taxon>Trichinella</taxon>
    </lineage>
</organism>
<proteinExistence type="predicted"/>
<feature type="region of interest" description="Disordered" evidence="1">
    <location>
        <begin position="87"/>
        <end position="136"/>
    </location>
</feature>
<gene>
    <name evidence="2" type="ORF">T10_13712</name>
</gene>
<name>A0A0V1M2W8_9BILA</name>
<dbReference type="OrthoDB" id="5915619at2759"/>
<evidence type="ECO:0000313" key="2">
    <source>
        <dbReference type="EMBL" id="KRZ65682.1"/>
    </source>
</evidence>
<accession>A0A0V1M2W8</accession>
<protein>
    <submittedName>
        <fullName evidence="2">Uncharacterized protein</fullName>
    </submittedName>
</protein>
<sequence>MSGNGKNVRWSLCRFQCRPSVFHNRPSSAEDTSSGGRSVNASGSLLAHFLRAKPPVCISSVSLWTSCRASLTPSQIVARSSTYMSDSTLSVSASEKQRTSLLGEKPPWGGQNGKGVGGEKTAPGRKKSGESRPGPDKILWVLLGRKRHRGGKKACKVVGEKPSRAGQNGREIVEEKSETGRKKRVQSCWKENRFGPDKILWVLLGRKRHRGGKKACKVVGDKPPRAGQNGGGGPRRVVTSVLGRDSCSRMSRSIPQNRRTPPGTPSYLDCLGRLHDGAGTMFFLADLVFHPLLLPIHS</sequence>
<feature type="region of interest" description="Disordered" evidence="1">
    <location>
        <begin position="151"/>
        <end position="178"/>
    </location>
</feature>
<reference evidence="2 3" key="1">
    <citation type="submission" date="2015-01" db="EMBL/GenBank/DDBJ databases">
        <title>Evolution of Trichinella species and genotypes.</title>
        <authorList>
            <person name="Korhonen P.K."/>
            <person name="Edoardo P."/>
            <person name="Giuseppe L.R."/>
            <person name="Gasser R.B."/>
        </authorList>
    </citation>
    <scope>NUCLEOTIDE SEQUENCE [LARGE SCALE GENOMIC DNA]</scope>
    <source>
        <strain evidence="2">ISS1980</strain>
    </source>
</reference>